<evidence type="ECO:0000313" key="1">
    <source>
        <dbReference type="EMBL" id="KND93283.1"/>
    </source>
</evidence>
<reference evidence="1 2" key="1">
    <citation type="journal article" date="2015" name="BMC Genomics">
        <title>The genome of the truffle-parasite Tolypocladium ophioglossoides and the evolution of antifungal peptaibiotics.</title>
        <authorList>
            <person name="Quandt C.A."/>
            <person name="Bushley K.E."/>
            <person name="Spatafora J.W."/>
        </authorList>
    </citation>
    <scope>NUCLEOTIDE SEQUENCE [LARGE SCALE GENOMIC DNA]</scope>
    <source>
        <strain evidence="1 2">CBS 100239</strain>
    </source>
</reference>
<dbReference type="EMBL" id="LFRF01000004">
    <property type="protein sequence ID" value="KND93283.1"/>
    <property type="molecule type" value="Genomic_DNA"/>
</dbReference>
<dbReference type="Proteomes" id="UP000036947">
    <property type="component" value="Unassembled WGS sequence"/>
</dbReference>
<keyword evidence="2" id="KW-1185">Reference proteome</keyword>
<comment type="caution">
    <text evidence="1">The sequence shown here is derived from an EMBL/GenBank/DDBJ whole genome shotgun (WGS) entry which is preliminary data.</text>
</comment>
<proteinExistence type="predicted"/>
<gene>
    <name evidence="1" type="ORF">TOPH_02353</name>
</gene>
<evidence type="ECO:0000313" key="2">
    <source>
        <dbReference type="Proteomes" id="UP000036947"/>
    </source>
</evidence>
<dbReference type="AlphaFoldDB" id="A0A0L0NGW2"/>
<name>A0A0L0NGW2_TOLOC</name>
<accession>A0A0L0NGW2</accession>
<protein>
    <submittedName>
        <fullName evidence="1">Uncharacterized protein</fullName>
    </submittedName>
</protein>
<organism evidence="1 2">
    <name type="scientific">Tolypocladium ophioglossoides (strain CBS 100239)</name>
    <name type="common">Snaketongue truffleclub</name>
    <name type="synonym">Elaphocordyceps ophioglossoides</name>
    <dbReference type="NCBI Taxonomy" id="1163406"/>
    <lineage>
        <taxon>Eukaryota</taxon>
        <taxon>Fungi</taxon>
        <taxon>Dikarya</taxon>
        <taxon>Ascomycota</taxon>
        <taxon>Pezizomycotina</taxon>
        <taxon>Sordariomycetes</taxon>
        <taxon>Hypocreomycetidae</taxon>
        <taxon>Hypocreales</taxon>
        <taxon>Ophiocordycipitaceae</taxon>
        <taxon>Tolypocladium</taxon>
    </lineage>
</organism>
<sequence>MNSLIYKEAVPVFSTRRSINPNNLENSIHHHEVHSSSLPGRPAGPVTCDSHSHSRFFLCAHSRLFLHGRGSHPRSRHLREPGGRIRAILPPLPAPVRSEDGRLLRPVPVLGVYCRQLQRQPVLAAWRQRLRQQGC</sequence>